<keyword evidence="3" id="KW-0004">4Fe-4S</keyword>
<dbReference type="GO" id="GO:0051539">
    <property type="term" value="F:4 iron, 4 sulfur cluster binding"/>
    <property type="evidence" value="ECO:0007669"/>
    <property type="project" value="UniProtKB-KW"/>
</dbReference>
<dbReference type="PANTHER" id="PTHR33693">
    <property type="entry name" value="TYPE-5 URACIL-DNA GLYCOSYLASE"/>
    <property type="match status" value="1"/>
</dbReference>
<proteinExistence type="inferred from homology"/>
<evidence type="ECO:0000313" key="11">
    <source>
        <dbReference type="EMBL" id="KFB10705.1"/>
    </source>
</evidence>
<evidence type="ECO:0000313" key="12">
    <source>
        <dbReference type="Proteomes" id="UP000053675"/>
    </source>
</evidence>
<dbReference type="GO" id="GO:0006281">
    <property type="term" value="P:DNA repair"/>
    <property type="evidence" value="ECO:0007669"/>
    <property type="project" value="UniProtKB-KW"/>
</dbReference>
<keyword evidence="8" id="KW-0411">Iron-sulfur</keyword>
<dbReference type="InterPro" id="IPR025404">
    <property type="entry name" value="DUF4130"/>
</dbReference>
<evidence type="ECO:0000256" key="3">
    <source>
        <dbReference type="ARBA" id="ARBA00022485"/>
    </source>
</evidence>
<keyword evidence="9" id="KW-0234">DNA repair</keyword>
<evidence type="ECO:0000256" key="2">
    <source>
        <dbReference type="ARBA" id="ARBA00019403"/>
    </source>
</evidence>
<dbReference type="GO" id="GO:0046872">
    <property type="term" value="F:metal ion binding"/>
    <property type="evidence" value="ECO:0007669"/>
    <property type="project" value="UniProtKB-KW"/>
</dbReference>
<dbReference type="AlphaFoldDB" id="A0A084UCL9"/>
<dbReference type="InterPro" id="IPR036895">
    <property type="entry name" value="Uracil-DNA_glycosylase-like_sf"/>
</dbReference>
<dbReference type="Pfam" id="PF03167">
    <property type="entry name" value="UDG"/>
    <property type="match status" value="1"/>
</dbReference>
<organism evidence="11 12">
    <name type="scientific">Nitratireductor basaltis</name>
    <dbReference type="NCBI Taxonomy" id="472175"/>
    <lineage>
        <taxon>Bacteria</taxon>
        <taxon>Pseudomonadati</taxon>
        <taxon>Pseudomonadota</taxon>
        <taxon>Alphaproteobacteria</taxon>
        <taxon>Hyphomicrobiales</taxon>
        <taxon>Phyllobacteriaceae</taxon>
        <taxon>Nitratireductor</taxon>
    </lineage>
</organism>
<evidence type="ECO:0000256" key="5">
    <source>
        <dbReference type="ARBA" id="ARBA00022763"/>
    </source>
</evidence>
<dbReference type="eggNOG" id="COG1573">
    <property type="taxonomic scope" value="Bacteria"/>
</dbReference>
<gene>
    <name evidence="11" type="ORF">EL18_01744</name>
</gene>
<keyword evidence="4" id="KW-0479">Metal-binding</keyword>
<reference evidence="11 12" key="1">
    <citation type="submission" date="2014-05" db="EMBL/GenBank/DDBJ databases">
        <title>Draft Genome Sequence of Nitratireductor basaltis Strain UMTGB225, A Marine Bacterium Isolated from Green Barrel Tunicate.</title>
        <authorList>
            <person name="Gan H.Y."/>
        </authorList>
    </citation>
    <scope>NUCLEOTIDE SEQUENCE [LARGE SCALE GENOMIC DNA]</scope>
    <source>
        <strain evidence="11 12">UMTGB225</strain>
    </source>
</reference>
<dbReference type="InterPro" id="IPR005122">
    <property type="entry name" value="Uracil-DNA_glycosylase-like"/>
</dbReference>
<dbReference type="Gene3D" id="3.40.470.10">
    <property type="entry name" value="Uracil-DNA glycosylase-like domain"/>
    <property type="match status" value="1"/>
</dbReference>
<evidence type="ECO:0000256" key="8">
    <source>
        <dbReference type="ARBA" id="ARBA00023014"/>
    </source>
</evidence>
<keyword evidence="5" id="KW-0227">DNA damage</keyword>
<protein>
    <recommendedName>
        <fullName evidence="2">Type-4 uracil-DNA glycosylase</fullName>
    </recommendedName>
</protein>
<dbReference type="RefSeq" id="WP_152552981.1">
    <property type="nucleotide sequence ID" value="NZ_JMQM01000001.1"/>
</dbReference>
<keyword evidence="7" id="KW-0408">Iron</keyword>
<dbReference type="SMART" id="SM00987">
    <property type="entry name" value="UreE_C"/>
    <property type="match status" value="1"/>
</dbReference>
<keyword evidence="6" id="KW-0378">Hydrolase</keyword>
<dbReference type="STRING" id="472175.EL18_01744"/>
<evidence type="ECO:0000259" key="10">
    <source>
        <dbReference type="SMART" id="SM00986"/>
    </source>
</evidence>
<name>A0A084UCL9_9HYPH</name>
<feature type="domain" description="Uracil-DNA glycosylase-like" evidence="10">
    <location>
        <begin position="307"/>
        <end position="464"/>
    </location>
</feature>
<dbReference type="EMBL" id="JMQM01000001">
    <property type="protein sequence ID" value="KFB10705.1"/>
    <property type="molecule type" value="Genomic_DNA"/>
</dbReference>
<dbReference type="InterPro" id="IPR051536">
    <property type="entry name" value="UDG_Type-4/5"/>
</dbReference>
<dbReference type="Pfam" id="PF13566">
    <property type="entry name" value="DUF4130"/>
    <property type="match status" value="1"/>
</dbReference>
<evidence type="ECO:0000256" key="1">
    <source>
        <dbReference type="ARBA" id="ARBA00006521"/>
    </source>
</evidence>
<sequence length="484" mass="54357">MYRVDLPATGFFEAWRSAARRLASHAVAPEMVQWCRGAGADLFEAAPPPDKEGPHKVSAPASFLQLAETVLCHRDGEAPAALYAALVRHQQDRGALLNPADLLTRKLQAFAKTIRRDIHKMHAFVRFRELPSDSARRRFGAWFEPDHLILEAGTPFFAKRFGDMDWMIATPEGVARFEEGALTYHPPTTRPDLPHDASEELWGTYFANIFNPARIHLQAMRSEMPKKYWKNMPETQLIPEMLAHAETRVENMRKAMPAEGPKRAERILDRLRTPEPPAMPETLEAAREAAAACRRCGLCEAATQTVFGEGPEDARLMIVGEQPGDMEDLAGRPFVGPAGTLLREVMDEVGTKPAWMTNAVKHFKFKTQGKKRLHQSPNRHEIEHCRWWLDLERKFLKPGLTLALGASAAFALTGNASAMTPRRGKIETARDGTPVLITWHPSFILRIPREEQPLRRRELADDLRRAEDFLRQAGGEAAPSALVT</sequence>
<accession>A0A084UCL9</accession>
<keyword evidence="12" id="KW-1185">Reference proteome</keyword>
<dbReference type="PATRIC" id="fig|472175.3.peg.1752"/>
<comment type="similarity">
    <text evidence="1">Belongs to the uracil-DNA glycosylase (UDG) superfamily. Type 4 (UDGa) family.</text>
</comment>
<dbReference type="PANTHER" id="PTHR33693:SF9">
    <property type="entry name" value="TYPE-4 URACIL-DNA GLYCOSYLASE"/>
    <property type="match status" value="1"/>
</dbReference>
<dbReference type="InterPro" id="IPR005273">
    <property type="entry name" value="Ura-DNA_glyco_family4"/>
</dbReference>
<dbReference type="NCBIfam" id="TIGR03915">
    <property type="entry name" value="SAM_7_link_chp"/>
    <property type="match status" value="1"/>
</dbReference>
<evidence type="ECO:0000256" key="4">
    <source>
        <dbReference type="ARBA" id="ARBA00022723"/>
    </source>
</evidence>
<evidence type="ECO:0000256" key="9">
    <source>
        <dbReference type="ARBA" id="ARBA00023204"/>
    </source>
</evidence>
<evidence type="ECO:0000256" key="6">
    <source>
        <dbReference type="ARBA" id="ARBA00022801"/>
    </source>
</evidence>
<dbReference type="InterPro" id="IPR023875">
    <property type="entry name" value="DNA_repair_put"/>
</dbReference>
<comment type="caution">
    <text evidence="11">The sequence shown here is derived from an EMBL/GenBank/DDBJ whole genome shotgun (WGS) entry which is preliminary data.</text>
</comment>
<dbReference type="Proteomes" id="UP000053675">
    <property type="component" value="Unassembled WGS sequence"/>
</dbReference>
<dbReference type="SUPFAM" id="SSF52141">
    <property type="entry name" value="Uracil-DNA glycosylase-like"/>
    <property type="match status" value="1"/>
</dbReference>
<dbReference type="SMART" id="SM00986">
    <property type="entry name" value="UDG"/>
    <property type="match status" value="1"/>
</dbReference>
<dbReference type="GO" id="GO:0097506">
    <property type="term" value="F:deaminated base DNA N-glycosylase activity"/>
    <property type="evidence" value="ECO:0007669"/>
    <property type="project" value="UniProtKB-ARBA"/>
</dbReference>
<dbReference type="NCBIfam" id="TIGR03914">
    <property type="entry name" value="UDG_fam_dom"/>
    <property type="match status" value="1"/>
</dbReference>
<evidence type="ECO:0000256" key="7">
    <source>
        <dbReference type="ARBA" id="ARBA00023004"/>
    </source>
</evidence>
<dbReference type="CDD" id="cd10030">
    <property type="entry name" value="UDG-F4_TTUDGA_SPO1dp_like"/>
    <property type="match status" value="1"/>
</dbReference>